<dbReference type="PRINTS" id="PR01100">
    <property type="entry name" value="SHIKIMTKNASE"/>
</dbReference>
<feature type="binding site" evidence="7">
    <location>
        <position position="15"/>
    </location>
    <ligand>
        <name>Mg(2+)</name>
        <dbReference type="ChEBI" id="CHEBI:18420"/>
    </ligand>
</feature>
<comment type="caution">
    <text evidence="8">The sequence shown here is derived from an EMBL/GenBank/DDBJ whole genome shotgun (WGS) entry which is preliminary data.</text>
</comment>
<dbReference type="Gene3D" id="3.40.50.300">
    <property type="entry name" value="P-loop containing nucleotide triphosphate hydrolases"/>
    <property type="match status" value="1"/>
</dbReference>
<evidence type="ECO:0000256" key="4">
    <source>
        <dbReference type="ARBA" id="ARBA00022777"/>
    </source>
</evidence>
<keyword evidence="7" id="KW-0460">Magnesium</keyword>
<comment type="pathway">
    <text evidence="7">Metabolic intermediate biosynthesis; chorismate biosynthesis; chorismate from D-erythrose 4-phosphate and phosphoenolpyruvate: step 5/7.</text>
</comment>
<dbReference type="GO" id="GO:0004765">
    <property type="term" value="F:shikimate kinase activity"/>
    <property type="evidence" value="ECO:0007669"/>
    <property type="project" value="UniProtKB-UniRule"/>
</dbReference>
<comment type="subcellular location">
    <subcellularLocation>
        <location evidence="7">Cytoplasm</location>
    </subcellularLocation>
</comment>
<dbReference type="CDD" id="cd00464">
    <property type="entry name" value="SK"/>
    <property type="match status" value="1"/>
</dbReference>
<gene>
    <name evidence="7" type="primary">aroK</name>
    <name evidence="8" type="ORF">IAC50_08990</name>
</gene>
<dbReference type="InterPro" id="IPR000623">
    <property type="entry name" value="Shikimate_kinase/TSH1"/>
</dbReference>
<dbReference type="GO" id="GO:0005829">
    <property type="term" value="C:cytosol"/>
    <property type="evidence" value="ECO:0007669"/>
    <property type="project" value="TreeGrafter"/>
</dbReference>
<feature type="binding site" evidence="7">
    <location>
        <position position="78"/>
    </location>
    <ligand>
        <name>substrate</name>
    </ligand>
</feature>
<dbReference type="GO" id="GO:0009073">
    <property type="term" value="P:aromatic amino acid family biosynthetic process"/>
    <property type="evidence" value="ECO:0007669"/>
    <property type="project" value="UniProtKB-KW"/>
</dbReference>
<keyword evidence="3 7" id="KW-0547">Nucleotide-binding</keyword>
<name>A0A9D1I293_9FIRM</name>
<comment type="similarity">
    <text evidence="7">Belongs to the shikimate kinase family.</text>
</comment>
<keyword evidence="5 7" id="KW-0067">ATP-binding</keyword>
<feature type="binding site" evidence="7">
    <location>
        <position position="116"/>
    </location>
    <ligand>
        <name>ATP</name>
        <dbReference type="ChEBI" id="CHEBI:30616"/>
    </ligand>
</feature>
<dbReference type="PANTHER" id="PTHR21087">
    <property type="entry name" value="SHIKIMATE KINASE"/>
    <property type="match status" value="1"/>
</dbReference>
<dbReference type="GO" id="GO:0000287">
    <property type="term" value="F:magnesium ion binding"/>
    <property type="evidence" value="ECO:0007669"/>
    <property type="project" value="UniProtKB-UniRule"/>
</dbReference>
<evidence type="ECO:0000256" key="7">
    <source>
        <dbReference type="HAMAP-Rule" id="MF_00109"/>
    </source>
</evidence>
<keyword evidence="6 7" id="KW-0057">Aromatic amino acid biosynthesis</keyword>
<comment type="caution">
    <text evidence="7">Lacks conserved residue(s) required for the propagation of feature annotation.</text>
</comment>
<comment type="function">
    <text evidence="7">Catalyzes the specific phosphorylation of the 3-hydroxyl group of shikimic acid using ATP as a cosubstrate.</text>
</comment>
<feature type="binding site" evidence="7">
    <location>
        <position position="133"/>
    </location>
    <ligand>
        <name>substrate</name>
    </ligand>
</feature>
<comment type="cofactor">
    <cofactor evidence="7">
        <name>Mg(2+)</name>
        <dbReference type="ChEBI" id="CHEBI:18420"/>
    </cofactor>
    <text evidence="7">Binds 1 Mg(2+) ion per subunit.</text>
</comment>
<evidence type="ECO:0000256" key="5">
    <source>
        <dbReference type="ARBA" id="ARBA00022840"/>
    </source>
</evidence>
<protein>
    <recommendedName>
        <fullName evidence="7">Shikimate kinase</fullName>
        <shortName evidence="7">SK</shortName>
        <ecNumber evidence="7">2.7.1.71</ecNumber>
    </recommendedName>
</protein>
<keyword evidence="7" id="KW-0479">Metal-binding</keyword>
<evidence type="ECO:0000256" key="6">
    <source>
        <dbReference type="ARBA" id="ARBA00023141"/>
    </source>
</evidence>
<dbReference type="Pfam" id="PF01202">
    <property type="entry name" value="SKI"/>
    <property type="match status" value="1"/>
</dbReference>
<comment type="catalytic activity">
    <reaction evidence="7">
        <text>shikimate + ATP = 3-phosphoshikimate + ADP + H(+)</text>
        <dbReference type="Rhea" id="RHEA:13121"/>
        <dbReference type="ChEBI" id="CHEBI:15378"/>
        <dbReference type="ChEBI" id="CHEBI:30616"/>
        <dbReference type="ChEBI" id="CHEBI:36208"/>
        <dbReference type="ChEBI" id="CHEBI:145989"/>
        <dbReference type="ChEBI" id="CHEBI:456216"/>
        <dbReference type="EC" id="2.7.1.71"/>
    </reaction>
</comment>
<dbReference type="PANTHER" id="PTHR21087:SF16">
    <property type="entry name" value="SHIKIMATE KINASE 1, CHLOROPLASTIC"/>
    <property type="match status" value="1"/>
</dbReference>
<evidence type="ECO:0000256" key="2">
    <source>
        <dbReference type="ARBA" id="ARBA00022679"/>
    </source>
</evidence>
<feature type="binding site" evidence="7">
    <location>
        <begin position="11"/>
        <end position="16"/>
    </location>
    <ligand>
        <name>ATP</name>
        <dbReference type="ChEBI" id="CHEBI:30616"/>
    </ligand>
</feature>
<proteinExistence type="inferred from homology"/>
<dbReference type="EMBL" id="DVMP01000159">
    <property type="protein sequence ID" value="HIU26612.1"/>
    <property type="molecule type" value="Genomic_DNA"/>
</dbReference>
<keyword evidence="7" id="KW-0963">Cytoplasm</keyword>
<dbReference type="InterPro" id="IPR027417">
    <property type="entry name" value="P-loop_NTPase"/>
</dbReference>
<keyword evidence="4 7" id="KW-0418">Kinase</keyword>
<dbReference type="InterPro" id="IPR031322">
    <property type="entry name" value="Shikimate/glucono_kinase"/>
</dbReference>
<reference evidence="8" key="2">
    <citation type="journal article" date="2021" name="PeerJ">
        <title>Extensive microbial diversity within the chicken gut microbiome revealed by metagenomics and culture.</title>
        <authorList>
            <person name="Gilroy R."/>
            <person name="Ravi A."/>
            <person name="Getino M."/>
            <person name="Pursley I."/>
            <person name="Horton D.L."/>
            <person name="Alikhan N.F."/>
            <person name="Baker D."/>
            <person name="Gharbi K."/>
            <person name="Hall N."/>
            <person name="Watson M."/>
            <person name="Adriaenssens E.M."/>
            <person name="Foster-Nyarko E."/>
            <person name="Jarju S."/>
            <person name="Secka A."/>
            <person name="Antonio M."/>
            <person name="Oren A."/>
            <person name="Chaudhuri R.R."/>
            <person name="La Ragione R."/>
            <person name="Hildebrand F."/>
            <person name="Pallen M.J."/>
        </authorList>
    </citation>
    <scope>NUCLEOTIDE SEQUENCE</scope>
    <source>
        <strain evidence="8">ChiHcec3-6078</strain>
    </source>
</reference>
<reference evidence="8" key="1">
    <citation type="submission" date="2020-10" db="EMBL/GenBank/DDBJ databases">
        <authorList>
            <person name="Gilroy R."/>
        </authorList>
    </citation>
    <scope>NUCLEOTIDE SEQUENCE</scope>
    <source>
        <strain evidence="8">ChiHcec3-6078</strain>
    </source>
</reference>
<dbReference type="GO" id="GO:0008652">
    <property type="term" value="P:amino acid biosynthetic process"/>
    <property type="evidence" value="ECO:0007669"/>
    <property type="project" value="UniProtKB-KW"/>
</dbReference>
<dbReference type="EC" id="2.7.1.71" evidence="7"/>
<dbReference type="GO" id="GO:0005524">
    <property type="term" value="F:ATP binding"/>
    <property type="evidence" value="ECO:0007669"/>
    <property type="project" value="UniProtKB-UniRule"/>
</dbReference>
<dbReference type="SUPFAM" id="SSF52540">
    <property type="entry name" value="P-loop containing nucleoside triphosphate hydrolases"/>
    <property type="match status" value="1"/>
</dbReference>
<feature type="binding site" evidence="7">
    <location>
        <position position="33"/>
    </location>
    <ligand>
        <name>substrate</name>
    </ligand>
</feature>
<evidence type="ECO:0000313" key="9">
    <source>
        <dbReference type="Proteomes" id="UP000824090"/>
    </source>
</evidence>
<sequence>MKNIILTGMPACGKSVAGVILAKVLRMKFIDTDLLIQEKEGAGLQDIIDKRGIEYFMRTEEEILSSLKEKNAVIATGGSAVYYPQAMAQLKKTGIVVYIEAPLEEIKKRLRNIKTRGVAMEKGQTIEELYRIRKPLYEKFADITVTSDKNSPEITVENIKKKTEALLKSD</sequence>
<evidence type="ECO:0000256" key="1">
    <source>
        <dbReference type="ARBA" id="ARBA00022605"/>
    </source>
</evidence>
<dbReference type="Proteomes" id="UP000824090">
    <property type="component" value="Unassembled WGS sequence"/>
</dbReference>
<accession>A0A9D1I293</accession>
<comment type="subunit">
    <text evidence="7">Monomer.</text>
</comment>
<organism evidence="8 9">
    <name type="scientific">Candidatus Allocopromorpha excrementigallinarum</name>
    <dbReference type="NCBI Taxonomy" id="2840742"/>
    <lineage>
        <taxon>Bacteria</taxon>
        <taxon>Bacillati</taxon>
        <taxon>Bacillota</taxon>
        <taxon>Clostridia</taxon>
        <taxon>Eubacteriales</taxon>
        <taxon>Eubacteriaceae</taxon>
        <taxon>Eubacteriaceae incertae sedis</taxon>
        <taxon>Candidatus Allocopromorpha</taxon>
    </lineage>
</organism>
<keyword evidence="1 7" id="KW-0028">Amino-acid biosynthesis</keyword>
<keyword evidence="2 7" id="KW-0808">Transferase</keyword>
<dbReference type="GO" id="GO:0009423">
    <property type="term" value="P:chorismate biosynthetic process"/>
    <property type="evidence" value="ECO:0007669"/>
    <property type="project" value="UniProtKB-UniRule"/>
</dbReference>
<evidence type="ECO:0000256" key="3">
    <source>
        <dbReference type="ARBA" id="ARBA00022741"/>
    </source>
</evidence>
<dbReference type="HAMAP" id="MF_00109">
    <property type="entry name" value="Shikimate_kinase"/>
    <property type="match status" value="1"/>
</dbReference>
<dbReference type="AlphaFoldDB" id="A0A9D1I293"/>
<evidence type="ECO:0000313" key="8">
    <source>
        <dbReference type="EMBL" id="HIU26612.1"/>
    </source>
</evidence>